<keyword evidence="9" id="KW-0408">Iron</keyword>
<reference evidence="13 14" key="1">
    <citation type="submission" date="2020-08" db="EMBL/GenBank/DDBJ databases">
        <title>Genome public.</title>
        <authorList>
            <person name="Liu C."/>
            <person name="Sun Q."/>
        </authorList>
    </citation>
    <scope>NUCLEOTIDE SEQUENCE [LARGE SCALE GENOMIC DNA]</scope>
    <source>
        <strain evidence="13 14">BX1</strain>
    </source>
</reference>
<evidence type="ECO:0000256" key="5">
    <source>
        <dbReference type="ARBA" id="ARBA00022485"/>
    </source>
</evidence>
<dbReference type="RefSeq" id="WP_262400424.1">
    <property type="nucleotide sequence ID" value="NZ_JACRTB010000018.1"/>
</dbReference>
<evidence type="ECO:0000256" key="6">
    <source>
        <dbReference type="ARBA" id="ARBA00022691"/>
    </source>
</evidence>
<dbReference type="NCBIfam" id="TIGR02491">
    <property type="entry name" value="NrdG"/>
    <property type="match status" value="1"/>
</dbReference>
<accession>A0ABR7NKL2</accession>
<keyword evidence="10" id="KW-0411">Iron-sulfur</keyword>
<dbReference type="PANTHER" id="PTHR30352">
    <property type="entry name" value="PYRUVATE FORMATE-LYASE-ACTIVATING ENZYME"/>
    <property type="match status" value="1"/>
</dbReference>
<keyword evidence="6" id="KW-0949">S-adenosyl-L-methionine</keyword>
<dbReference type="SFLD" id="SFLDF00299">
    <property type="entry name" value="anaerobic_ribonucleoside-triph"/>
    <property type="match status" value="1"/>
</dbReference>
<keyword evidence="7" id="KW-0479">Metal-binding</keyword>
<dbReference type="Gene3D" id="3.20.20.70">
    <property type="entry name" value="Aldolase class I"/>
    <property type="match status" value="1"/>
</dbReference>
<evidence type="ECO:0000256" key="7">
    <source>
        <dbReference type="ARBA" id="ARBA00022723"/>
    </source>
</evidence>
<dbReference type="Pfam" id="PF13353">
    <property type="entry name" value="Fer4_12"/>
    <property type="match status" value="1"/>
</dbReference>
<keyword evidence="5" id="KW-0004">4Fe-4S</keyword>
<evidence type="ECO:0000256" key="10">
    <source>
        <dbReference type="ARBA" id="ARBA00023014"/>
    </source>
</evidence>
<evidence type="ECO:0000313" key="13">
    <source>
        <dbReference type="EMBL" id="MBC8576948.1"/>
    </source>
</evidence>
<dbReference type="PROSITE" id="PS01087">
    <property type="entry name" value="RADICAL_ACTIVATING"/>
    <property type="match status" value="1"/>
</dbReference>
<comment type="function">
    <text evidence="2 12">Activation of anaerobic ribonucleoside-triphosphate reductase under anaerobic conditions by generation of an organic free radical, using S-adenosylmethionine and reduced flavodoxin as cosubstrates to produce 5'-deoxy-adenosine.</text>
</comment>
<dbReference type="InterPro" id="IPR058240">
    <property type="entry name" value="rSAM_sf"/>
</dbReference>
<evidence type="ECO:0000256" key="12">
    <source>
        <dbReference type="PIRNR" id="PIRNR000368"/>
    </source>
</evidence>
<dbReference type="InterPro" id="IPR034457">
    <property type="entry name" value="Organic_radical-activating"/>
</dbReference>
<dbReference type="InterPro" id="IPR007197">
    <property type="entry name" value="rSAM"/>
</dbReference>
<dbReference type="Proteomes" id="UP000658131">
    <property type="component" value="Unassembled WGS sequence"/>
</dbReference>
<dbReference type="PANTHER" id="PTHR30352:SF2">
    <property type="entry name" value="ANAEROBIC RIBONUCLEOSIDE-TRIPHOSPHATE REDUCTASE-ACTIVATING PROTEIN"/>
    <property type="match status" value="1"/>
</dbReference>
<evidence type="ECO:0000256" key="1">
    <source>
        <dbReference type="ARBA" id="ARBA00001966"/>
    </source>
</evidence>
<comment type="cofactor">
    <cofactor evidence="1">
        <name>[4Fe-4S] cluster</name>
        <dbReference type="ChEBI" id="CHEBI:49883"/>
    </cofactor>
</comment>
<dbReference type="SFLD" id="SFLDS00029">
    <property type="entry name" value="Radical_SAM"/>
    <property type="match status" value="1"/>
</dbReference>
<dbReference type="SFLD" id="SFLDG01066">
    <property type="entry name" value="organic_radical-activating_enz"/>
    <property type="match status" value="1"/>
</dbReference>
<gene>
    <name evidence="13" type="primary">nrdG</name>
    <name evidence="13" type="ORF">H8717_11100</name>
</gene>
<evidence type="ECO:0000256" key="11">
    <source>
        <dbReference type="ARBA" id="ARBA00047365"/>
    </source>
</evidence>
<dbReference type="EMBL" id="JACRTB010000018">
    <property type="protein sequence ID" value="MBC8576948.1"/>
    <property type="molecule type" value="Genomic_DNA"/>
</dbReference>
<dbReference type="InterPro" id="IPR001989">
    <property type="entry name" value="Radical_activat_CS"/>
</dbReference>
<dbReference type="InterPro" id="IPR012837">
    <property type="entry name" value="NrdG"/>
</dbReference>
<evidence type="ECO:0000256" key="8">
    <source>
        <dbReference type="ARBA" id="ARBA00023002"/>
    </source>
</evidence>
<dbReference type="InterPro" id="IPR013785">
    <property type="entry name" value="Aldolase_TIM"/>
</dbReference>
<evidence type="ECO:0000256" key="4">
    <source>
        <dbReference type="ARBA" id="ARBA00014281"/>
    </source>
</evidence>
<evidence type="ECO:0000313" key="14">
    <source>
        <dbReference type="Proteomes" id="UP000658131"/>
    </source>
</evidence>
<keyword evidence="8 12" id="KW-0560">Oxidoreductase</keyword>
<dbReference type="SFLD" id="SFLDG01063">
    <property type="entry name" value="activating_enzymes__group_1"/>
    <property type="match status" value="1"/>
</dbReference>
<organism evidence="13 14">
    <name type="scientific">Yanshouia hominis</name>
    <dbReference type="NCBI Taxonomy" id="2763673"/>
    <lineage>
        <taxon>Bacteria</taxon>
        <taxon>Bacillati</taxon>
        <taxon>Bacillota</taxon>
        <taxon>Clostridia</taxon>
        <taxon>Eubacteriales</taxon>
        <taxon>Oscillospiraceae</taxon>
        <taxon>Yanshouia</taxon>
    </lineage>
</organism>
<dbReference type="CDD" id="cd01335">
    <property type="entry name" value="Radical_SAM"/>
    <property type="match status" value="1"/>
</dbReference>
<comment type="caution">
    <text evidence="13">The sequence shown here is derived from an EMBL/GenBank/DDBJ whole genome shotgun (WGS) entry which is preliminary data.</text>
</comment>
<comment type="catalytic activity">
    <reaction evidence="11">
        <text>glycyl-[protein] + reduced [flavodoxin] + S-adenosyl-L-methionine = glycin-2-yl radical-[protein] + semiquinone [flavodoxin] + 5'-deoxyadenosine + L-methionine + H(+)</text>
        <dbReference type="Rhea" id="RHEA:61976"/>
        <dbReference type="Rhea" id="RHEA-COMP:10622"/>
        <dbReference type="Rhea" id="RHEA-COMP:14480"/>
        <dbReference type="Rhea" id="RHEA-COMP:15993"/>
        <dbReference type="Rhea" id="RHEA-COMP:15994"/>
        <dbReference type="ChEBI" id="CHEBI:15378"/>
        <dbReference type="ChEBI" id="CHEBI:17319"/>
        <dbReference type="ChEBI" id="CHEBI:29947"/>
        <dbReference type="ChEBI" id="CHEBI:32722"/>
        <dbReference type="ChEBI" id="CHEBI:57618"/>
        <dbReference type="ChEBI" id="CHEBI:57844"/>
        <dbReference type="ChEBI" id="CHEBI:59789"/>
        <dbReference type="ChEBI" id="CHEBI:140311"/>
    </reaction>
</comment>
<dbReference type="PIRSF" id="PIRSF000368">
    <property type="entry name" value="NrdG"/>
    <property type="match status" value="1"/>
</dbReference>
<comment type="similarity">
    <text evidence="3 12">Belongs to the organic radical-activating enzymes family.</text>
</comment>
<dbReference type="EC" id="1.97.1.-" evidence="12"/>
<dbReference type="SUPFAM" id="SSF102114">
    <property type="entry name" value="Radical SAM enzymes"/>
    <property type="match status" value="1"/>
</dbReference>
<proteinExistence type="inferred from homology"/>
<name>A0ABR7NKL2_9FIRM</name>
<evidence type="ECO:0000256" key="9">
    <source>
        <dbReference type="ARBA" id="ARBA00023004"/>
    </source>
</evidence>
<sequence>MSAQKNNGTIRLAGVVRESIVDGPGIRFTVFVQGCPHHCPGCHNPQTHDPAGGYDCAPQRLLEELDRDPLVRGVTLSGGEPMEQAEALLPFAREVRARGRDLVIFSGYTFEQLLEMGTRRPAVRELLSLAFLLIDGRFVLAERDLTLRFRGSRNQRLLDPAASLAAGRAIEANV</sequence>
<keyword evidence="14" id="KW-1185">Reference proteome</keyword>
<evidence type="ECO:0000256" key="3">
    <source>
        <dbReference type="ARBA" id="ARBA00009777"/>
    </source>
</evidence>
<evidence type="ECO:0000256" key="2">
    <source>
        <dbReference type="ARBA" id="ARBA00003852"/>
    </source>
</evidence>
<protein>
    <recommendedName>
        <fullName evidence="4 12">Anaerobic ribonucleoside-triphosphate reductase-activating protein</fullName>
        <ecNumber evidence="12">1.97.1.-</ecNumber>
    </recommendedName>
</protein>